<evidence type="ECO:0000313" key="2">
    <source>
        <dbReference type="EMBL" id="SEQ22915.1"/>
    </source>
</evidence>
<reference evidence="2 3" key="1">
    <citation type="submission" date="2016-10" db="EMBL/GenBank/DDBJ databases">
        <authorList>
            <person name="de Groot N.N."/>
        </authorList>
    </citation>
    <scope>NUCLEOTIDE SEQUENCE [LARGE SCALE GENOMIC DNA]</scope>
    <source>
        <strain evidence="2 3">DSM 27078</strain>
    </source>
</reference>
<protein>
    <submittedName>
        <fullName evidence="2">Uncharacterized protein</fullName>
    </submittedName>
</protein>
<organism evidence="2 3">
    <name type="scientific">Flavobacterium urocaniciphilum</name>
    <dbReference type="NCBI Taxonomy" id="1299341"/>
    <lineage>
        <taxon>Bacteria</taxon>
        <taxon>Pseudomonadati</taxon>
        <taxon>Bacteroidota</taxon>
        <taxon>Flavobacteriia</taxon>
        <taxon>Flavobacteriales</taxon>
        <taxon>Flavobacteriaceae</taxon>
        <taxon>Flavobacterium</taxon>
    </lineage>
</organism>
<dbReference type="AlphaFoldDB" id="A0A1H9EB79"/>
<dbReference type="Proteomes" id="UP000198648">
    <property type="component" value="Unassembled WGS sequence"/>
</dbReference>
<dbReference type="STRING" id="1299341.SAMN05444005_1162"/>
<accession>A0A1H9EB79</accession>
<feature type="chain" id="PRO_5011474705" evidence="1">
    <location>
        <begin position="27"/>
        <end position="130"/>
    </location>
</feature>
<feature type="signal peptide" evidence="1">
    <location>
        <begin position="1"/>
        <end position="26"/>
    </location>
</feature>
<name>A0A1H9EB79_9FLAO</name>
<sequence length="130" mass="14946">MKKNVNSKKILLILVMLLGFITNSFAQKNPAYNDEMIPLNRNEDGSFMSENEMFKNNLKKIQGTFQIQISKADYTVPISESLYDKIQSSRKENEDVILFLDENSNLFLPSKNKINAIGFKKLEPIKVVIK</sequence>
<dbReference type="EMBL" id="FOEI01000016">
    <property type="protein sequence ID" value="SEQ22915.1"/>
    <property type="molecule type" value="Genomic_DNA"/>
</dbReference>
<keyword evidence="1" id="KW-0732">Signal</keyword>
<gene>
    <name evidence="2" type="ORF">SAMN05444005_1162</name>
</gene>
<evidence type="ECO:0000313" key="3">
    <source>
        <dbReference type="Proteomes" id="UP000198648"/>
    </source>
</evidence>
<dbReference type="OrthoDB" id="9976175at2"/>
<evidence type="ECO:0000256" key="1">
    <source>
        <dbReference type="SAM" id="SignalP"/>
    </source>
</evidence>
<proteinExistence type="predicted"/>
<keyword evidence="3" id="KW-1185">Reference proteome</keyword>